<name>E3T594_CROVB</name>
<proteinExistence type="predicted"/>
<sequence length="120" mass="14232">MNQTPFNNQCEQCNQCKCYIYLEDKIDGYIQGSIYKDNKYCIKCLESIQFTEDMLLDKSTIEPTKIKTSKLKKDNIETNLICPFCKEVMDTVNKKCIKCNQLNPLFIRNSIKKRRRKNKK</sequence>
<evidence type="ECO:0000313" key="2">
    <source>
        <dbReference type="Proteomes" id="UP000029781"/>
    </source>
</evidence>
<dbReference type="EMBL" id="GU244497">
    <property type="protein sequence ID" value="ADO67357.1"/>
    <property type="molecule type" value="Genomic_DNA"/>
</dbReference>
<evidence type="ECO:0000313" key="1">
    <source>
        <dbReference type="EMBL" id="ADO67357.1"/>
    </source>
</evidence>
<dbReference type="GeneID" id="9887726"/>
<dbReference type="Proteomes" id="UP000029781">
    <property type="component" value="Segment"/>
</dbReference>
<dbReference type="RefSeq" id="YP_003969956.1">
    <property type="nucleotide sequence ID" value="NC_014637.1"/>
</dbReference>
<organismHost>
    <name type="scientific">Cafeteria roenbergensis</name>
    <name type="common">Marine flagellate</name>
    <dbReference type="NCBI Taxonomy" id="33653"/>
</organismHost>
<dbReference type="KEGG" id="vg:9887726"/>
<organism evidence="1 2">
    <name type="scientific">Cafeteria roenbergensis virus (strain BV-PW1)</name>
    <name type="common">CroV</name>
    <dbReference type="NCBI Taxonomy" id="693272"/>
    <lineage>
        <taxon>Viruses</taxon>
        <taxon>Varidnaviria</taxon>
        <taxon>Bamfordvirae</taxon>
        <taxon>Nucleocytoviricota</taxon>
        <taxon>Megaviricetes</taxon>
        <taxon>Imitervirales</taxon>
        <taxon>Mimiviridae</taxon>
        <taxon>Aliimimivirinae</taxon>
        <taxon>Rheavirus</taxon>
        <taxon>Rheavirus sinusmexicani</taxon>
    </lineage>
</organism>
<protein>
    <submittedName>
        <fullName evidence="1">Uncharacterized protein</fullName>
    </submittedName>
</protein>
<keyword evidence="2" id="KW-1185">Reference proteome</keyword>
<gene>
    <name evidence="1" type="ORF">crov323</name>
</gene>
<accession>E3T594</accession>
<reference evidence="1 2" key="1">
    <citation type="journal article" date="2010" name="Proc. Natl. Acad. Sci. U.S.A.">
        <title>Giant virus with a remarkable complement of genes infects marine zooplankton.</title>
        <authorList>
            <person name="Fischer M.G."/>
            <person name="Allen M.J."/>
            <person name="Wilson W.H."/>
            <person name="Suttle C.A."/>
        </authorList>
    </citation>
    <scope>NUCLEOTIDE SEQUENCE [LARGE SCALE GENOMIC DNA]</scope>
    <source>
        <strain evidence="1 2">BV-PW1</strain>
    </source>
</reference>